<gene>
    <name evidence="3" type="ORF">L1F06_021285</name>
</gene>
<keyword evidence="3" id="KW-0449">Lipoprotein</keyword>
<protein>
    <submittedName>
        <fullName evidence="3">YbaY family lipoprotein</fullName>
    </submittedName>
</protein>
<feature type="chain" id="PRO_5046132595" evidence="2">
    <location>
        <begin position="21"/>
        <end position="150"/>
    </location>
</feature>
<keyword evidence="2" id="KW-0732">Signal</keyword>
<name>A0ABY5A7C1_9GAMM</name>
<dbReference type="EMBL" id="CP099397">
    <property type="protein sequence ID" value="USR39171.1"/>
    <property type="molecule type" value="Genomic_DNA"/>
</dbReference>
<proteinExistence type="predicted"/>
<evidence type="ECO:0000256" key="1">
    <source>
        <dbReference type="SAM" id="MobiDB-lite"/>
    </source>
</evidence>
<dbReference type="Pfam" id="PF09619">
    <property type="entry name" value="YscW"/>
    <property type="match status" value="1"/>
</dbReference>
<dbReference type="PROSITE" id="PS51257">
    <property type="entry name" value="PROKAR_LIPOPROTEIN"/>
    <property type="match status" value="1"/>
</dbReference>
<reference evidence="3" key="1">
    <citation type="submission" date="2022-06" db="EMBL/GenBank/DDBJ databases">
        <title>Complete genome of Pseudomonas hydrolytica DSWY01T.</title>
        <authorList>
            <person name="Jung J."/>
            <person name="Jeon C.O."/>
        </authorList>
    </citation>
    <scope>NUCLEOTIDE SEQUENCE</scope>
    <source>
        <strain evidence="3">DSWY01</strain>
    </source>
</reference>
<keyword evidence="4" id="KW-1185">Reference proteome</keyword>
<feature type="signal peptide" evidence="2">
    <location>
        <begin position="1"/>
        <end position="20"/>
    </location>
</feature>
<evidence type="ECO:0000313" key="3">
    <source>
        <dbReference type="EMBL" id="USR39171.1"/>
    </source>
</evidence>
<evidence type="ECO:0000256" key="2">
    <source>
        <dbReference type="SAM" id="SignalP"/>
    </source>
</evidence>
<evidence type="ECO:0000313" key="4">
    <source>
        <dbReference type="Proteomes" id="UP001054897"/>
    </source>
</evidence>
<dbReference type="RefSeq" id="WP_129483022.1">
    <property type="nucleotide sequence ID" value="NZ_CP099397.1"/>
</dbReference>
<dbReference type="GeneID" id="300083558"/>
<accession>A0ABY5A7C1</accession>
<organism evidence="3 4">
    <name type="scientific">Ectopseudomonas hydrolytica</name>
    <dbReference type="NCBI Taxonomy" id="2493633"/>
    <lineage>
        <taxon>Bacteria</taxon>
        <taxon>Pseudomonadati</taxon>
        <taxon>Pseudomonadota</taxon>
        <taxon>Gammaproteobacteria</taxon>
        <taxon>Pseudomonadales</taxon>
        <taxon>Pseudomonadaceae</taxon>
        <taxon>Ectopseudomonas</taxon>
    </lineage>
</organism>
<feature type="region of interest" description="Disordered" evidence="1">
    <location>
        <begin position="27"/>
        <end position="46"/>
    </location>
</feature>
<sequence>MNRYLPLLPLAVAALLSACASEPTATVPAAAPAPAPASAPTVPAAKVAPGPSLRGELLGVAEGADVDLALLAIDLRGRPSALLAQVQLRGDGAPLPFRLPLAANNQIQGQRIELRGRVSLSGRLVQRLPPRTIAELKDQDLGSLQLVPAP</sequence>
<dbReference type="InterPro" id="IPR039366">
    <property type="entry name" value="Pilotin"/>
</dbReference>
<dbReference type="Proteomes" id="UP001054897">
    <property type="component" value="Chromosome"/>
</dbReference>